<dbReference type="EMBL" id="JACOGF010000022">
    <property type="protein sequence ID" value="MBC3920948.1"/>
    <property type="molecule type" value="Genomic_DNA"/>
</dbReference>
<sequence>MSSPGRRTGILLAAGRGRRFDASGVENKLLQTLDNGQTVASQSALNLLSAMPHTVAVLRPGSDILCARLQALGVECVFCDDADAGMAHSLQAALRASAGSAGWLIALADMPFVQPDTMQKLLQALQNGKDMVAPVHAGRRGNPVGFSQKYLPQLLALQGDTGARQLLQTPDLHQIGVADAGIHQDIDLPQDLLTPRR</sequence>
<feature type="domain" description="MobA-like NTP transferase" evidence="2">
    <location>
        <begin position="9"/>
        <end position="169"/>
    </location>
</feature>
<comment type="caution">
    <text evidence="3">The sequence shown here is derived from an EMBL/GenBank/DDBJ whole genome shotgun (WGS) entry which is preliminary data.</text>
</comment>
<evidence type="ECO:0000313" key="3">
    <source>
        <dbReference type="EMBL" id="MBC3920948.1"/>
    </source>
</evidence>
<dbReference type="RefSeq" id="WP_186950785.1">
    <property type="nucleotide sequence ID" value="NZ_JACOGF010000022.1"/>
</dbReference>
<organism evidence="3 4">
    <name type="scientific">Undibacterium hunanense</name>
    <dbReference type="NCBI Taxonomy" id="2762292"/>
    <lineage>
        <taxon>Bacteria</taxon>
        <taxon>Pseudomonadati</taxon>
        <taxon>Pseudomonadota</taxon>
        <taxon>Betaproteobacteria</taxon>
        <taxon>Burkholderiales</taxon>
        <taxon>Oxalobacteraceae</taxon>
        <taxon>Undibacterium</taxon>
    </lineage>
</organism>
<evidence type="ECO:0000259" key="2">
    <source>
        <dbReference type="Pfam" id="PF12804"/>
    </source>
</evidence>
<name>A0ABR6ZZ69_9BURK</name>
<evidence type="ECO:0000313" key="4">
    <source>
        <dbReference type="Proteomes" id="UP000650424"/>
    </source>
</evidence>
<proteinExistence type="predicted"/>
<dbReference type="PANTHER" id="PTHR43777:SF1">
    <property type="entry name" value="MOLYBDENUM COFACTOR CYTIDYLYLTRANSFERASE"/>
    <property type="match status" value="1"/>
</dbReference>
<protein>
    <submittedName>
        <fullName evidence="3">Nucleotidyltransferase family protein</fullName>
    </submittedName>
</protein>
<dbReference type="Pfam" id="PF12804">
    <property type="entry name" value="NTP_transf_3"/>
    <property type="match status" value="1"/>
</dbReference>
<reference evidence="3 4" key="1">
    <citation type="submission" date="2020-08" db="EMBL/GenBank/DDBJ databases">
        <title>Novel species isolated from subtropical streams in China.</title>
        <authorList>
            <person name="Lu H."/>
        </authorList>
    </citation>
    <scope>NUCLEOTIDE SEQUENCE [LARGE SCALE GENOMIC DNA]</scope>
    <source>
        <strain evidence="3 4">CY18W</strain>
    </source>
</reference>
<dbReference type="SUPFAM" id="SSF53448">
    <property type="entry name" value="Nucleotide-diphospho-sugar transferases"/>
    <property type="match status" value="1"/>
</dbReference>
<dbReference type="PANTHER" id="PTHR43777">
    <property type="entry name" value="MOLYBDENUM COFACTOR CYTIDYLYLTRANSFERASE"/>
    <property type="match status" value="1"/>
</dbReference>
<dbReference type="InterPro" id="IPR025877">
    <property type="entry name" value="MobA-like_NTP_Trfase"/>
</dbReference>
<keyword evidence="1" id="KW-0460">Magnesium</keyword>
<dbReference type="CDD" id="cd04182">
    <property type="entry name" value="GT_2_like_f"/>
    <property type="match status" value="1"/>
</dbReference>
<evidence type="ECO:0000256" key="1">
    <source>
        <dbReference type="ARBA" id="ARBA00022842"/>
    </source>
</evidence>
<dbReference type="Proteomes" id="UP000650424">
    <property type="component" value="Unassembled WGS sequence"/>
</dbReference>
<accession>A0ABR6ZZ69</accession>
<dbReference type="InterPro" id="IPR029044">
    <property type="entry name" value="Nucleotide-diphossugar_trans"/>
</dbReference>
<keyword evidence="4" id="KW-1185">Reference proteome</keyword>
<dbReference type="Gene3D" id="3.90.550.10">
    <property type="entry name" value="Spore Coat Polysaccharide Biosynthesis Protein SpsA, Chain A"/>
    <property type="match status" value="1"/>
</dbReference>
<gene>
    <name evidence="3" type="ORF">H8L32_26015</name>
</gene>